<dbReference type="KEGG" id="pph:Ppha_0246"/>
<organism evidence="5 6">
    <name type="scientific">Pelodictyon phaeoclathratiforme (strain DSM 5477 / BU-1)</name>
    <dbReference type="NCBI Taxonomy" id="324925"/>
    <lineage>
        <taxon>Bacteria</taxon>
        <taxon>Pseudomonadati</taxon>
        <taxon>Chlorobiota</taxon>
        <taxon>Chlorobiia</taxon>
        <taxon>Chlorobiales</taxon>
        <taxon>Chlorobiaceae</taxon>
        <taxon>Chlorobium/Pelodictyon group</taxon>
        <taxon>Pelodictyon</taxon>
    </lineage>
</organism>
<comment type="subcellular location">
    <subcellularLocation>
        <location evidence="1">Membrane</location>
    </subcellularLocation>
</comment>
<dbReference type="HOGENOM" id="CLU_007496_0_0_10"/>
<gene>
    <name evidence="5" type="ordered locus">Ppha_0246</name>
</gene>
<evidence type="ECO:0000259" key="4">
    <source>
        <dbReference type="Pfam" id="PF01103"/>
    </source>
</evidence>
<dbReference type="OrthoDB" id="333971at2"/>
<evidence type="ECO:0000256" key="1">
    <source>
        <dbReference type="ARBA" id="ARBA00004370"/>
    </source>
</evidence>
<dbReference type="Gene3D" id="2.40.160.50">
    <property type="entry name" value="membrane protein fhac: a member of the omp85/tpsb transporter family"/>
    <property type="match status" value="1"/>
</dbReference>
<feature type="chain" id="PRO_5002823131" description="Bacterial surface antigen (D15) domain-containing protein" evidence="3">
    <location>
        <begin position="28"/>
        <end position="913"/>
    </location>
</feature>
<reference evidence="5 6" key="1">
    <citation type="submission" date="2008-06" db="EMBL/GenBank/DDBJ databases">
        <title>Complete sequence of Pelodictyon phaeoclathratiforme BU-1.</title>
        <authorList>
            <consortium name="US DOE Joint Genome Institute"/>
            <person name="Lucas S."/>
            <person name="Copeland A."/>
            <person name="Lapidus A."/>
            <person name="Glavina del Rio T."/>
            <person name="Dalin E."/>
            <person name="Tice H."/>
            <person name="Bruce D."/>
            <person name="Goodwin L."/>
            <person name="Pitluck S."/>
            <person name="Schmutz J."/>
            <person name="Larimer F."/>
            <person name="Land M."/>
            <person name="Hauser L."/>
            <person name="Kyrpides N."/>
            <person name="Mikhailova N."/>
            <person name="Liu Z."/>
            <person name="Li T."/>
            <person name="Zhao F."/>
            <person name="Overmann J."/>
            <person name="Bryant D.A."/>
            <person name="Richardson P."/>
        </authorList>
    </citation>
    <scope>NUCLEOTIDE SEQUENCE [LARGE SCALE GENOMIC DNA]</scope>
    <source>
        <strain evidence="6">DSM 5477 / BU-1</strain>
    </source>
</reference>
<evidence type="ECO:0000256" key="2">
    <source>
        <dbReference type="ARBA" id="ARBA00023136"/>
    </source>
</evidence>
<dbReference type="eggNOG" id="COG4775">
    <property type="taxonomic scope" value="Bacteria"/>
</dbReference>
<name>B4SBQ7_PELPB</name>
<keyword evidence="2" id="KW-0472">Membrane</keyword>
<evidence type="ECO:0000313" key="5">
    <source>
        <dbReference type="EMBL" id="ACF42582.1"/>
    </source>
</evidence>
<feature type="signal peptide" evidence="3">
    <location>
        <begin position="1"/>
        <end position="27"/>
    </location>
</feature>
<dbReference type="Pfam" id="PF01103">
    <property type="entry name" value="Omp85"/>
    <property type="match status" value="1"/>
</dbReference>
<dbReference type="InterPro" id="IPR000184">
    <property type="entry name" value="Bac_surfAg_D15"/>
</dbReference>
<feature type="domain" description="Bacterial surface antigen (D15)" evidence="4">
    <location>
        <begin position="650"/>
        <end position="835"/>
    </location>
</feature>
<accession>B4SBQ7</accession>
<sequence precursor="true">MRLSRKRVASLLVLSLFSQESPITASAAISRIPVEQLDGKQRVSVVPCADYEAGALHTLMFGAHWRSLWTTPVEMPVLDLGSFAGGLVPFEKGGGFQTMTLSFRGANGREYRFRSLDKDPSRGMPSKLKNTVISAVLQDQVTTSNPVSGVIVSPLLDAASIYNVAPELTVLPYDKDRLGEYYDEFSGLAGTIEERPNESEGAGTGFKGSDKISGTYTVFNSLEKDNDNQVDSASYLRARLLDLFIGDWDRHSDQWKWAGYKKEGNTRWYPIPRDRDHAFSRQDGVFSWIITRVVPRMTNFGENYPSIKNLSFSGRPLDRRLLSGIDRTEWDSVTIEVKQKLTDQLIHDAVMKMPPAMYDKEGARLERELRSRRDLLDKASAELYLLYAGDVDVYTSNKSEYAKVHRTADGSIEVAVSKRDGNTGAAKGVPFYSRIFHPVETNEVRLYLQGGDDRVIVDGPVCKGGVKVRVIGGEGQDIFEDYSIRALSGDPDTSAMMTFFYDDGEKSEFVTGNHTVVDRHTVSVPVDDQEKYDLMARDEGREIGFRPSVDYSSDTGVFLGMGATLVDYSFRATPYRYRMQLNGGFSTGEDIRYKLKYTGDFRSLFRNTSLFVEAGTTGIDIINFYGLGNEKYYNGTGLTEDDFEILNQVTSLSASLRYPMDRNYNWSAGVGAKWIDLALTPGSFNDLNRAQVPGINHDFAGSFRVGFHYDSRDSGDDIALSPRKQASSLAVAGQAGNTTALSGIMVDVSGSYYPEFFGNEQAYGKLSGEFRTYIPLVSSRYSRLALRFGGEKLWGEYPFYEAAFLGGSTSLRGYDRQRFAGDASLYAGSELRLYLGTFKFLVPIMYGPLAFAETGRVFLDGEDSSAWHSSAGGGLWFGGIESRYSASIVFAQGFDDGRLMEDYGIYLRTGFSF</sequence>
<dbReference type="STRING" id="324925.Ppha_0246"/>
<keyword evidence="3" id="KW-0732">Signal</keyword>
<dbReference type="RefSeq" id="WP_012507078.1">
    <property type="nucleotide sequence ID" value="NC_011060.1"/>
</dbReference>
<evidence type="ECO:0000313" key="6">
    <source>
        <dbReference type="Proteomes" id="UP000002724"/>
    </source>
</evidence>
<protein>
    <recommendedName>
        <fullName evidence="4">Bacterial surface antigen (D15) domain-containing protein</fullName>
    </recommendedName>
</protein>
<dbReference type="GO" id="GO:0019867">
    <property type="term" value="C:outer membrane"/>
    <property type="evidence" value="ECO:0007669"/>
    <property type="project" value="InterPro"/>
</dbReference>
<evidence type="ECO:0000256" key="3">
    <source>
        <dbReference type="SAM" id="SignalP"/>
    </source>
</evidence>
<proteinExistence type="predicted"/>
<keyword evidence="6" id="KW-1185">Reference proteome</keyword>
<dbReference type="EMBL" id="CP001110">
    <property type="protein sequence ID" value="ACF42582.1"/>
    <property type="molecule type" value="Genomic_DNA"/>
</dbReference>
<dbReference type="Proteomes" id="UP000002724">
    <property type="component" value="Chromosome"/>
</dbReference>
<dbReference type="AlphaFoldDB" id="B4SBQ7"/>